<dbReference type="AlphaFoldDB" id="D7P5N3"/>
<protein>
    <submittedName>
        <fullName evidence="2">Uncharacterized protein U9</fullName>
    </submittedName>
</protein>
<sequence length="274" mass="30779">MNILGIVSLLDKIDVSAMKTVSMIVNLNDANVLTRKLNDISKASCSLTGYIPFLCSVQISDVCIEDENGLRKTVYSLSNKTDEESEYADLVIEKIIVCIGLRKSDGISNLISKFFSSSSSNGDNDSDNLDFINHIVKEYCPEIKILTESKYCSEATVCLQLDAKSLDLRDWRRTITRVMEHWKTMFDLNRIDATTIKNSKINVLHDDGSKKSTLNDLSRLNNECIRDIELEFSYATPVSAPVKKDGDASPQRRKRRASNDVSDIACKRFADDVK</sequence>
<organism evidence="2">
    <name type="scientific">Hyposoter didymator</name>
    <name type="common">Parasitoid wasp</name>
    <name type="synonym">Ichneumon didymator</name>
    <dbReference type="NCBI Taxonomy" id="260305"/>
    <lineage>
        <taxon>Eukaryota</taxon>
        <taxon>Metazoa</taxon>
        <taxon>Ecdysozoa</taxon>
        <taxon>Arthropoda</taxon>
        <taxon>Hexapoda</taxon>
        <taxon>Insecta</taxon>
        <taxon>Pterygota</taxon>
        <taxon>Neoptera</taxon>
        <taxon>Endopterygota</taxon>
        <taxon>Hymenoptera</taxon>
        <taxon>Apocrita</taxon>
        <taxon>Ichneumonoidea</taxon>
        <taxon>Ichneumonidae</taxon>
        <taxon>Campopleginae</taxon>
        <taxon>Dusona group</taxon>
        <taxon>Hyposoter</taxon>
    </lineage>
</organism>
<dbReference type="EMBL" id="GQ923582">
    <property type="protein sequence ID" value="ADI40467.1"/>
    <property type="molecule type" value="Genomic_DNA"/>
</dbReference>
<gene>
    <name evidence="2" type="primary">U9</name>
</gene>
<name>D7P5N3_HYPDD</name>
<proteinExistence type="predicted"/>
<evidence type="ECO:0000313" key="2">
    <source>
        <dbReference type="EMBL" id="ADI40467.1"/>
    </source>
</evidence>
<accession>D7P5N3</accession>
<reference evidence="2" key="1">
    <citation type="journal article" date="2010" name="PLoS Pathog.">
        <title>Analysis of virion structural components reveals vestiges of the ancestral ichnovirus genome.</title>
        <authorList>
            <person name="Volkoff A.-N."/>
            <person name="Jouan V."/>
            <person name="Urbach S."/>
            <person name="Samain S."/>
            <person name="Bergoin M."/>
            <person name="Wincker P."/>
            <person name="Demettre E."/>
            <person name="Cousserans F."/>
            <person name="Provost B."/>
            <person name="Coulibaly F."/>
            <person name="Legeai F."/>
            <person name="Beliveau C."/>
            <person name="Cusson M."/>
            <person name="Gyapay G."/>
            <person name="Drezen J.-M."/>
        </authorList>
    </citation>
    <scope>NUCLEOTIDE SEQUENCE</scope>
</reference>
<evidence type="ECO:0000256" key="1">
    <source>
        <dbReference type="SAM" id="MobiDB-lite"/>
    </source>
</evidence>
<feature type="region of interest" description="Disordered" evidence="1">
    <location>
        <begin position="240"/>
        <end position="260"/>
    </location>
</feature>